<dbReference type="RefSeq" id="WP_157838675.1">
    <property type="nucleotide sequence ID" value="NZ_KN174165.1"/>
</dbReference>
<dbReference type="AlphaFoldDB" id="A0A096B3M6"/>
<comment type="caution">
    <text evidence="2">The sequence shown here is derived from an EMBL/GenBank/DDBJ whole genome shotgun (WGS) entry which is preliminary data.</text>
</comment>
<reference evidence="2 3" key="1">
    <citation type="submission" date="2011-08" db="EMBL/GenBank/DDBJ databases">
        <title>The Genome Sequence of Clostridium orbiscindens 1_3_50AFAA.</title>
        <authorList>
            <consortium name="The Broad Institute Genome Sequencing Platform"/>
            <person name="Earl A."/>
            <person name="Ward D."/>
            <person name="Feldgarden M."/>
            <person name="Gevers D."/>
            <person name="Daigneault M."/>
            <person name="Strauss J."/>
            <person name="Allen-Vercoe E."/>
            <person name="Young S.K."/>
            <person name="Zeng Q."/>
            <person name="Gargeya S."/>
            <person name="Fitzgerald M."/>
            <person name="Haas B."/>
            <person name="Abouelleil A."/>
            <person name="Alvarado L."/>
            <person name="Arachchi H.M."/>
            <person name="Berlin A."/>
            <person name="Brown A."/>
            <person name="Chapman S.B."/>
            <person name="Chen Z."/>
            <person name="Dunbar C."/>
            <person name="Freedman E."/>
            <person name="Gearin G."/>
            <person name="Gellesch M."/>
            <person name="Goldberg J."/>
            <person name="Griggs A."/>
            <person name="Gujja S."/>
            <person name="Heiman D."/>
            <person name="Howarth C."/>
            <person name="Larson L."/>
            <person name="Lui A."/>
            <person name="MacDonald P.J.P."/>
            <person name="Montmayeur A."/>
            <person name="Murphy C."/>
            <person name="Neiman D."/>
            <person name="Pearson M."/>
            <person name="Priest M."/>
            <person name="Roberts A."/>
            <person name="Saif S."/>
            <person name="Shea T."/>
            <person name="Shenoy N."/>
            <person name="Sisk P."/>
            <person name="Stolte C."/>
            <person name="Sykes S."/>
            <person name="Wortman J."/>
            <person name="Nusbaum C."/>
            <person name="Birren B."/>
        </authorList>
    </citation>
    <scope>NUCLEOTIDE SEQUENCE [LARGE SCALE GENOMIC DNA]</scope>
    <source>
        <strain evidence="2 3">1_3_50AFAA</strain>
    </source>
</reference>
<accession>A0A096B3M6</accession>
<keyword evidence="1" id="KW-0472">Membrane</keyword>
<keyword evidence="1" id="KW-0812">Transmembrane</keyword>
<evidence type="ECO:0000313" key="3">
    <source>
        <dbReference type="Proteomes" id="UP000029585"/>
    </source>
</evidence>
<sequence>MEKLRYKFRHYFLPIFIAIIVAFPLAFVLGSSQLSASGARIAKASEIQAYHMNTAPLNIKRNLADYLYGSGKKDESLSRILLETENLYTVISYPYTSVSPQGIAILNDEQLHTVMNFLSALKSLTYRAYFATAENDGVTEASCRQALDKVYTTVLSPVSELGQNQTLQLAQSLMSEEGSALLDTLSKMQTPS</sequence>
<gene>
    <name evidence="2" type="ORF">HMPREF9460_03218</name>
</gene>
<dbReference type="Proteomes" id="UP000029585">
    <property type="component" value="Unassembled WGS sequence"/>
</dbReference>
<dbReference type="EMBL" id="ADLO01000099">
    <property type="protein sequence ID" value="KGF53968.1"/>
    <property type="molecule type" value="Genomic_DNA"/>
</dbReference>
<evidence type="ECO:0000256" key="1">
    <source>
        <dbReference type="SAM" id="Phobius"/>
    </source>
</evidence>
<evidence type="ECO:0000313" key="2">
    <source>
        <dbReference type="EMBL" id="KGF53968.1"/>
    </source>
</evidence>
<dbReference type="HOGENOM" id="CLU_1413008_0_0_9"/>
<organism evidence="2 3">
    <name type="scientific">Flavonifractor plautii 1_3_50AFAA</name>
    <dbReference type="NCBI Taxonomy" id="742738"/>
    <lineage>
        <taxon>Bacteria</taxon>
        <taxon>Bacillati</taxon>
        <taxon>Bacillota</taxon>
        <taxon>Clostridia</taxon>
        <taxon>Eubacteriales</taxon>
        <taxon>Oscillospiraceae</taxon>
        <taxon>Flavonifractor</taxon>
    </lineage>
</organism>
<name>A0A096B3M6_FLAPL</name>
<feature type="transmembrane region" description="Helical" evidence="1">
    <location>
        <begin position="12"/>
        <end position="30"/>
    </location>
</feature>
<keyword evidence="3" id="KW-1185">Reference proteome</keyword>
<proteinExistence type="predicted"/>
<protein>
    <submittedName>
        <fullName evidence="2">Uncharacterized protein</fullName>
    </submittedName>
</protein>
<keyword evidence="1" id="KW-1133">Transmembrane helix</keyword>